<dbReference type="AlphaFoldDB" id="A0A383RHP0"/>
<name>A0A383RHP0_PAEAL</name>
<dbReference type="Pfam" id="PF00702">
    <property type="entry name" value="Hydrolase"/>
    <property type="match status" value="1"/>
</dbReference>
<dbReference type="SFLD" id="SFLDG01129">
    <property type="entry name" value="C1.5:_HAD__Beta-PGM__Phosphata"/>
    <property type="match status" value="1"/>
</dbReference>
<dbReference type="InterPro" id="IPR036412">
    <property type="entry name" value="HAD-like_sf"/>
</dbReference>
<dbReference type="CDD" id="cd07505">
    <property type="entry name" value="HAD_BPGM-like"/>
    <property type="match status" value="1"/>
</dbReference>
<gene>
    <name evidence="1" type="ORF">PBLR_14896</name>
</gene>
<dbReference type="EMBL" id="LS992241">
    <property type="protein sequence ID" value="SYX86470.1"/>
    <property type="molecule type" value="Genomic_DNA"/>
</dbReference>
<proteinExistence type="predicted"/>
<dbReference type="SFLD" id="SFLDS00003">
    <property type="entry name" value="Haloacid_Dehalogenase"/>
    <property type="match status" value="1"/>
</dbReference>
<dbReference type="SUPFAM" id="SSF56784">
    <property type="entry name" value="HAD-like"/>
    <property type="match status" value="1"/>
</dbReference>
<dbReference type="InterPro" id="IPR023214">
    <property type="entry name" value="HAD_sf"/>
</dbReference>
<protein>
    <submittedName>
        <fullName evidence="1">Haloacid dehalogenase</fullName>
    </submittedName>
</protein>
<dbReference type="GO" id="GO:0006281">
    <property type="term" value="P:DNA repair"/>
    <property type="evidence" value="ECO:0007669"/>
    <property type="project" value="TreeGrafter"/>
</dbReference>
<reference evidence="2" key="1">
    <citation type="submission" date="2018-08" db="EMBL/GenBank/DDBJ databases">
        <authorList>
            <person name="Chevrot R."/>
        </authorList>
    </citation>
    <scope>NUCLEOTIDE SEQUENCE [LARGE SCALE GENOMIC DNA]</scope>
</reference>
<organism evidence="1 2">
    <name type="scientific">Paenibacillus alvei</name>
    <name type="common">Bacillus alvei</name>
    <dbReference type="NCBI Taxonomy" id="44250"/>
    <lineage>
        <taxon>Bacteria</taxon>
        <taxon>Bacillati</taxon>
        <taxon>Bacillota</taxon>
        <taxon>Bacilli</taxon>
        <taxon>Bacillales</taxon>
        <taxon>Paenibacillaceae</taxon>
        <taxon>Paenibacillus</taxon>
    </lineage>
</organism>
<dbReference type="Gene3D" id="3.40.50.1000">
    <property type="entry name" value="HAD superfamily/HAD-like"/>
    <property type="match status" value="1"/>
</dbReference>
<accession>A0A383RHP0</accession>
<dbReference type="GO" id="GO:0008967">
    <property type="term" value="F:phosphoglycolate phosphatase activity"/>
    <property type="evidence" value="ECO:0007669"/>
    <property type="project" value="TreeGrafter"/>
</dbReference>
<dbReference type="InterPro" id="IPR050155">
    <property type="entry name" value="HAD-like_hydrolase_sf"/>
</dbReference>
<dbReference type="NCBIfam" id="TIGR01509">
    <property type="entry name" value="HAD-SF-IA-v3"/>
    <property type="match status" value="1"/>
</dbReference>
<evidence type="ECO:0000313" key="1">
    <source>
        <dbReference type="EMBL" id="SYX86470.1"/>
    </source>
</evidence>
<dbReference type="PANTHER" id="PTHR43434:SF1">
    <property type="entry name" value="PHOSPHOGLYCOLATE PHOSPHATASE"/>
    <property type="match status" value="1"/>
</dbReference>
<dbReference type="RefSeq" id="WP_172619605.1">
    <property type="nucleotide sequence ID" value="NZ_LS992241.1"/>
</dbReference>
<dbReference type="InterPro" id="IPR006439">
    <property type="entry name" value="HAD-SF_hydro_IA"/>
</dbReference>
<sequence length="256" mass="28233">MVQLQIGSCSANVRGILFDKDGTLLQFISLWGWWAETVMKGLEQELKQEGGSLPEDPGYILGVHIEPDGSIRSHDRQGPLAMGSPTQMISIATYLLYKEGVPWNRAVQRVTAVFEQANEQLLEHANIIPVTGVVPFLELCRQHGLKMAVVTADDKGPSEQHLEKMGIRHYFDAVVGDDCVAQGKPYPDMVELACREIGLEPHEIAVIGDSVGDMEMGHAAGSSLQIFIDEANQFETAPESADVMIRSYEEIQLKDE</sequence>
<evidence type="ECO:0000313" key="2">
    <source>
        <dbReference type="Proteomes" id="UP000304148"/>
    </source>
</evidence>
<dbReference type="Proteomes" id="UP000304148">
    <property type="component" value="Chromosome"/>
</dbReference>
<dbReference type="NCBIfam" id="TIGR01549">
    <property type="entry name" value="HAD-SF-IA-v1"/>
    <property type="match status" value="1"/>
</dbReference>
<dbReference type="PANTHER" id="PTHR43434">
    <property type="entry name" value="PHOSPHOGLYCOLATE PHOSPHATASE"/>
    <property type="match status" value="1"/>
</dbReference>